<accession>A0A0P7ZII2</accession>
<dbReference type="PROSITE" id="PS51379">
    <property type="entry name" value="4FE4S_FER_2"/>
    <property type="match status" value="1"/>
</dbReference>
<feature type="transmembrane region" description="Helical" evidence="4">
    <location>
        <begin position="310"/>
        <end position="331"/>
    </location>
</feature>
<reference evidence="6 7" key="1">
    <citation type="submission" date="2015-09" db="EMBL/GenBank/DDBJ databases">
        <title>A metagenomics-based metabolic model of nitrate-dependent anaerobic oxidation of methane by Methanoperedens-like archaea.</title>
        <authorList>
            <person name="Arshad A."/>
            <person name="Speth D.R."/>
            <person name="De Graaf R.M."/>
            <person name="Op Den Camp H.J."/>
            <person name="Jetten M.S."/>
            <person name="Welte C.U."/>
        </authorList>
    </citation>
    <scope>NUCLEOTIDE SEQUENCE [LARGE SCALE GENOMIC DNA]</scope>
</reference>
<comment type="subcellular location">
    <subcellularLocation>
        <location evidence="1">Cell membrane</location>
    </subcellularLocation>
</comment>
<feature type="transmembrane region" description="Helical" evidence="4">
    <location>
        <begin position="405"/>
        <end position="427"/>
    </location>
</feature>
<dbReference type="PANTHER" id="PTHR30224:SF4">
    <property type="entry name" value="ELECTRON TRANSPORT PROTEIN YCCM-RELATED"/>
    <property type="match status" value="1"/>
</dbReference>
<organism evidence="6 7">
    <name type="scientific">Candidatus Methanoperedens nitratireducens</name>
    <dbReference type="NCBI Taxonomy" id="1392998"/>
    <lineage>
        <taxon>Archaea</taxon>
        <taxon>Methanobacteriati</taxon>
        <taxon>Methanobacteriota</taxon>
        <taxon>Stenosarchaea group</taxon>
        <taxon>Methanomicrobia</taxon>
        <taxon>Methanosarcinales</taxon>
        <taxon>ANME-2 cluster</taxon>
        <taxon>Candidatus Methanoperedentaceae</taxon>
        <taxon>Candidatus Methanoperedens</taxon>
    </lineage>
</organism>
<name>A0A0P7ZII2_9EURY</name>
<evidence type="ECO:0000256" key="3">
    <source>
        <dbReference type="ARBA" id="ARBA00023136"/>
    </source>
</evidence>
<dbReference type="Pfam" id="PF12801">
    <property type="entry name" value="Fer4_5"/>
    <property type="match status" value="2"/>
</dbReference>
<keyword evidence="3 4" id="KW-0472">Membrane</keyword>
<feature type="transmembrane region" description="Helical" evidence="4">
    <location>
        <begin position="145"/>
        <end position="164"/>
    </location>
</feature>
<keyword evidence="2" id="KW-1003">Cell membrane</keyword>
<evidence type="ECO:0000256" key="2">
    <source>
        <dbReference type="ARBA" id="ARBA00022475"/>
    </source>
</evidence>
<dbReference type="GO" id="GO:0005886">
    <property type="term" value="C:plasma membrane"/>
    <property type="evidence" value="ECO:0007669"/>
    <property type="project" value="UniProtKB-SubCell"/>
</dbReference>
<gene>
    <name evidence="6" type="ORF">MPEBLZ_01755</name>
</gene>
<feature type="transmembrane region" description="Helical" evidence="4">
    <location>
        <begin position="343"/>
        <end position="360"/>
    </location>
</feature>
<dbReference type="PANTHER" id="PTHR30224">
    <property type="entry name" value="ELECTRON TRANSPORT PROTEIN"/>
    <property type="match status" value="1"/>
</dbReference>
<comment type="caution">
    <text evidence="6">The sequence shown here is derived from an EMBL/GenBank/DDBJ whole genome shotgun (WGS) entry which is preliminary data.</text>
</comment>
<sequence>MKNEDKTDRYDLLENGSILSVFKNHKTRFLFHLPAVLLLVLVVFAGFFGIQNSNKSLATISIWVIWWSLLIISLALFGRIWCLICPFGAAGDWVQHQTLYKKVNDTFSLNRRWPAKFRNLSFAAIFFLIITWADFQFNLVNSPMYTAYFIVALLGLIVIISIIFERRSFCRYVCPITGLIGLYSMFAPFELRAKEKETCKICKEKYCISGNENGYACPVFEYPGTMEKNANCILCTECVKTCHRNNISFNLRSFAGDLFTLTKTRMDEALFILMLLGVTIFQTLIMIRPWAGFTRDLMIYTGAGYDTIRFILFITAAILPVLIYSTAIAISKLFIQKIIFKDLFTSYAYSIIPLGLMMHLSHNIRHLLEEGAGIIPVLSDPFGFGWDLFGTSGYMPSPLLDINNILLIQLLLMLIGLVFSVSVGKNISKRTFYGKDSAYIPVLIFVLIFFVFNLWVLGQPIMHKH</sequence>
<feature type="transmembrane region" description="Helical" evidence="4">
    <location>
        <begin position="439"/>
        <end position="458"/>
    </location>
</feature>
<proteinExistence type="predicted"/>
<keyword evidence="4" id="KW-1133">Transmembrane helix</keyword>
<evidence type="ECO:0000259" key="5">
    <source>
        <dbReference type="PROSITE" id="PS51379"/>
    </source>
</evidence>
<feature type="transmembrane region" description="Helical" evidence="4">
    <location>
        <begin position="269"/>
        <end position="290"/>
    </location>
</feature>
<dbReference type="InterPro" id="IPR017896">
    <property type="entry name" value="4Fe4S_Fe-S-bd"/>
</dbReference>
<keyword evidence="4" id="KW-0812">Transmembrane</keyword>
<dbReference type="InterPro" id="IPR052378">
    <property type="entry name" value="NosR_regulator"/>
</dbReference>
<dbReference type="PATRIC" id="fig|1719120.3.peg.1915"/>
<evidence type="ECO:0000256" key="4">
    <source>
        <dbReference type="SAM" id="Phobius"/>
    </source>
</evidence>
<feature type="transmembrane region" description="Helical" evidence="4">
    <location>
        <begin position="120"/>
        <end position="139"/>
    </location>
</feature>
<feature type="transmembrane region" description="Helical" evidence="4">
    <location>
        <begin position="56"/>
        <end position="77"/>
    </location>
</feature>
<evidence type="ECO:0000313" key="7">
    <source>
        <dbReference type="Proteomes" id="UP000050360"/>
    </source>
</evidence>
<protein>
    <submittedName>
        <fullName evidence="6">Quinol dehydrogenase membrane component</fullName>
    </submittedName>
</protein>
<evidence type="ECO:0000256" key="1">
    <source>
        <dbReference type="ARBA" id="ARBA00004236"/>
    </source>
</evidence>
<dbReference type="Proteomes" id="UP000050360">
    <property type="component" value="Unassembled WGS sequence"/>
</dbReference>
<dbReference type="EMBL" id="LKCM01000137">
    <property type="protein sequence ID" value="KPQ43572.1"/>
    <property type="molecule type" value="Genomic_DNA"/>
</dbReference>
<feature type="transmembrane region" description="Helical" evidence="4">
    <location>
        <begin position="29"/>
        <end position="50"/>
    </location>
</feature>
<evidence type="ECO:0000313" key="6">
    <source>
        <dbReference type="EMBL" id="KPQ43572.1"/>
    </source>
</evidence>
<dbReference type="AlphaFoldDB" id="A0A0P7ZII2"/>
<feature type="domain" description="4Fe-4S ferredoxin-type" evidence="5">
    <location>
        <begin position="222"/>
        <end position="252"/>
    </location>
</feature>